<dbReference type="InterPro" id="IPR013094">
    <property type="entry name" value="AB_hydrolase_3"/>
</dbReference>
<dbReference type="SUPFAM" id="SSF53474">
    <property type="entry name" value="alpha/beta-Hydrolases"/>
    <property type="match status" value="1"/>
</dbReference>
<reference evidence="2" key="2">
    <citation type="submission" date="2021-04" db="EMBL/GenBank/DDBJ databases">
        <authorList>
            <person name="Gilroy R."/>
        </authorList>
    </citation>
    <scope>NUCLEOTIDE SEQUENCE</scope>
    <source>
        <strain evidence="2">ChiBcec1-1093</strain>
    </source>
</reference>
<dbReference type="Gene3D" id="3.40.50.1820">
    <property type="entry name" value="alpha/beta hydrolase"/>
    <property type="match status" value="1"/>
</dbReference>
<dbReference type="EMBL" id="DXBC01000159">
    <property type="protein sequence ID" value="HIZ80096.1"/>
    <property type="molecule type" value="Genomic_DNA"/>
</dbReference>
<comment type="caution">
    <text evidence="2">The sequence shown here is derived from an EMBL/GenBank/DDBJ whole genome shotgun (WGS) entry which is preliminary data.</text>
</comment>
<protein>
    <submittedName>
        <fullName evidence="2">Alpha/beta hydrolase</fullName>
    </submittedName>
</protein>
<evidence type="ECO:0000259" key="1">
    <source>
        <dbReference type="Pfam" id="PF07859"/>
    </source>
</evidence>
<dbReference type="Proteomes" id="UP000824101">
    <property type="component" value="Unassembled WGS sequence"/>
</dbReference>
<dbReference type="GO" id="GO:0004771">
    <property type="term" value="F:sterol ester esterase activity"/>
    <property type="evidence" value="ECO:0007669"/>
    <property type="project" value="TreeGrafter"/>
</dbReference>
<keyword evidence="2" id="KW-0378">Hydrolase</keyword>
<evidence type="ECO:0000313" key="3">
    <source>
        <dbReference type="Proteomes" id="UP000824101"/>
    </source>
</evidence>
<gene>
    <name evidence="2" type="ORF">IAA17_09960</name>
</gene>
<sequence length="301" mass="33691">MLNLTEKEKARYAEMVRGGLETSPVTEGEYFKVFDEVRSTEAKVRARDGYEIPVWIIKPLDGEPADYVFINIHGGGFVREHSKFDSAFCSYLVKRLRCTVVDVDYRLAPEYPYPTGLQDGYDVYKWVMDHAEELGARSDRIVIGGNSSGGQFSAAIPMMAAKAGDPIPALSVMMYPVCSMNTVESISDDLDLSDVSNRGLLYNLLYCTKESDFDDPYVSLLKATKEDLEKFPPLILATGGQDPLAPDSEEFAKQVAQASGSRVAVRRFKNSKHGFLNRCLGDEWAEGREFVFSEIEYMMSK</sequence>
<dbReference type="Pfam" id="PF07859">
    <property type="entry name" value="Abhydrolase_3"/>
    <property type="match status" value="1"/>
</dbReference>
<dbReference type="PANTHER" id="PTHR23025">
    <property type="entry name" value="TRIACYLGLYCEROL LIPASE"/>
    <property type="match status" value="1"/>
</dbReference>
<dbReference type="PANTHER" id="PTHR23025:SF3">
    <property type="entry name" value="HORMONE-SENSITIVE LIPASE"/>
    <property type="match status" value="1"/>
</dbReference>
<proteinExistence type="predicted"/>
<name>A0A9D2GK84_9FIRM</name>
<dbReference type="InterPro" id="IPR029058">
    <property type="entry name" value="AB_hydrolase_fold"/>
</dbReference>
<dbReference type="GO" id="GO:0005829">
    <property type="term" value="C:cytosol"/>
    <property type="evidence" value="ECO:0007669"/>
    <property type="project" value="TreeGrafter"/>
</dbReference>
<dbReference type="GO" id="GO:0004806">
    <property type="term" value="F:triacylglycerol lipase activity"/>
    <property type="evidence" value="ECO:0007669"/>
    <property type="project" value="TreeGrafter"/>
</dbReference>
<reference evidence="2" key="1">
    <citation type="journal article" date="2021" name="PeerJ">
        <title>Extensive microbial diversity within the chicken gut microbiome revealed by metagenomics and culture.</title>
        <authorList>
            <person name="Gilroy R."/>
            <person name="Ravi A."/>
            <person name="Getino M."/>
            <person name="Pursley I."/>
            <person name="Horton D.L."/>
            <person name="Alikhan N.F."/>
            <person name="Baker D."/>
            <person name="Gharbi K."/>
            <person name="Hall N."/>
            <person name="Watson M."/>
            <person name="Adriaenssens E.M."/>
            <person name="Foster-Nyarko E."/>
            <person name="Jarju S."/>
            <person name="Secka A."/>
            <person name="Antonio M."/>
            <person name="Oren A."/>
            <person name="Chaudhuri R.R."/>
            <person name="La Ragione R."/>
            <person name="Hildebrand F."/>
            <person name="Pallen M.J."/>
        </authorList>
    </citation>
    <scope>NUCLEOTIDE SEQUENCE</scope>
    <source>
        <strain evidence="2">ChiBcec1-1093</strain>
    </source>
</reference>
<dbReference type="AlphaFoldDB" id="A0A9D2GK84"/>
<organism evidence="2 3">
    <name type="scientific">Candidatus Lachnoclostridium stercorigallinarum</name>
    <dbReference type="NCBI Taxonomy" id="2838634"/>
    <lineage>
        <taxon>Bacteria</taxon>
        <taxon>Bacillati</taxon>
        <taxon>Bacillota</taxon>
        <taxon>Clostridia</taxon>
        <taxon>Lachnospirales</taxon>
        <taxon>Lachnospiraceae</taxon>
    </lineage>
</organism>
<feature type="domain" description="Alpha/beta hydrolase fold-3" evidence="1">
    <location>
        <begin position="70"/>
        <end position="276"/>
    </location>
</feature>
<accession>A0A9D2GK84</accession>
<dbReference type="GO" id="GO:0019433">
    <property type="term" value="P:triglyceride catabolic process"/>
    <property type="evidence" value="ECO:0007669"/>
    <property type="project" value="TreeGrafter"/>
</dbReference>
<evidence type="ECO:0000313" key="2">
    <source>
        <dbReference type="EMBL" id="HIZ80096.1"/>
    </source>
</evidence>